<feature type="compositionally biased region" description="Acidic residues" evidence="1">
    <location>
        <begin position="87"/>
        <end position="102"/>
    </location>
</feature>
<sequence>MTNYHFTTDIKTNPLALLGVEAFALNLLASVSDVSTAYQDDPIAPGREQETPDIDPEMPDEPEIDEIEENEPVEQPDIDPLERPEPDIDEIEHDDVEPEINN</sequence>
<evidence type="ECO:0000313" key="2">
    <source>
        <dbReference type="EMBL" id="TDS13135.1"/>
    </source>
</evidence>
<dbReference type="EMBL" id="SNZV01000005">
    <property type="protein sequence ID" value="TDS13135.1"/>
    <property type="molecule type" value="Genomic_DNA"/>
</dbReference>
<accession>A0A4R7D0W6</accession>
<proteinExistence type="predicted"/>
<evidence type="ECO:0000313" key="3">
    <source>
        <dbReference type="Proteomes" id="UP000294752"/>
    </source>
</evidence>
<name>A0A4R7D0W6_9SPHI</name>
<comment type="caution">
    <text evidence="2">The sequence shown here is derived from an EMBL/GenBank/DDBJ whole genome shotgun (WGS) entry which is preliminary data.</text>
</comment>
<protein>
    <submittedName>
        <fullName evidence="2">Uncharacterized protein</fullName>
    </submittedName>
</protein>
<organism evidence="2 3">
    <name type="scientific">Sphingobacterium paludis</name>
    <dbReference type="NCBI Taxonomy" id="1476465"/>
    <lineage>
        <taxon>Bacteria</taxon>
        <taxon>Pseudomonadati</taxon>
        <taxon>Bacteroidota</taxon>
        <taxon>Sphingobacteriia</taxon>
        <taxon>Sphingobacteriales</taxon>
        <taxon>Sphingobacteriaceae</taxon>
        <taxon>Sphingobacterium</taxon>
    </lineage>
</organism>
<reference evidence="2 3" key="1">
    <citation type="submission" date="2019-03" db="EMBL/GenBank/DDBJ databases">
        <title>Genomic Encyclopedia of Type Strains, Phase III (KMG-III): the genomes of soil and plant-associated and newly described type strains.</title>
        <authorList>
            <person name="Whitman W."/>
        </authorList>
    </citation>
    <scope>NUCLEOTIDE SEQUENCE [LARGE SCALE GENOMIC DNA]</scope>
    <source>
        <strain evidence="2 3">CGMCC 1.12801</strain>
    </source>
</reference>
<keyword evidence="3" id="KW-1185">Reference proteome</keyword>
<feature type="compositionally biased region" description="Acidic residues" evidence="1">
    <location>
        <begin position="51"/>
        <end position="79"/>
    </location>
</feature>
<dbReference type="AlphaFoldDB" id="A0A4R7D0W6"/>
<dbReference type="Proteomes" id="UP000294752">
    <property type="component" value="Unassembled WGS sequence"/>
</dbReference>
<evidence type="ECO:0000256" key="1">
    <source>
        <dbReference type="SAM" id="MobiDB-lite"/>
    </source>
</evidence>
<feature type="region of interest" description="Disordered" evidence="1">
    <location>
        <begin position="37"/>
        <end position="102"/>
    </location>
</feature>
<gene>
    <name evidence="2" type="ORF">B0I21_105269</name>
</gene>